<protein>
    <recommendedName>
        <fullName evidence="1">SnoaL-like domain-containing protein</fullName>
    </recommendedName>
</protein>
<keyword evidence="3" id="KW-1185">Reference proteome</keyword>
<feature type="domain" description="SnoaL-like" evidence="1">
    <location>
        <begin position="7"/>
        <end position="124"/>
    </location>
</feature>
<dbReference type="RefSeq" id="XP_031873973.1">
    <property type="nucleotide sequence ID" value="XM_032009919.1"/>
</dbReference>
<dbReference type="Gene3D" id="3.10.450.50">
    <property type="match status" value="1"/>
</dbReference>
<dbReference type="InterPro" id="IPR037401">
    <property type="entry name" value="SnoaL-like"/>
</dbReference>
<dbReference type="GeneID" id="43594145"/>
<dbReference type="OrthoDB" id="4119873at2759"/>
<dbReference type="Proteomes" id="UP000254866">
    <property type="component" value="Unassembled WGS sequence"/>
</dbReference>
<name>A0A370U0M2_9HELO</name>
<dbReference type="SUPFAM" id="SSF54427">
    <property type="entry name" value="NTF2-like"/>
    <property type="match status" value="1"/>
</dbReference>
<sequence length="153" mass="17194">MDFKEQAIARVQITAVMHRYASLARENCDWAELAKLLAPGAIYRIGGGVEVGAGDMKEVIRGKEAKYIRHHITTIDIEFTSGVEAHSRAQFFAATNYLFNDHWGHWKDTWRKQSDGSWLIQDRTIVTEGMAPGGWCDKVWGEEALSASKAENP</sequence>
<proteinExistence type="predicted"/>
<evidence type="ECO:0000259" key="1">
    <source>
        <dbReference type="Pfam" id="PF13577"/>
    </source>
</evidence>
<evidence type="ECO:0000313" key="3">
    <source>
        <dbReference type="Proteomes" id="UP000254866"/>
    </source>
</evidence>
<evidence type="ECO:0000313" key="2">
    <source>
        <dbReference type="EMBL" id="RDL41317.1"/>
    </source>
</evidence>
<dbReference type="AlphaFoldDB" id="A0A370U0M2"/>
<dbReference type="InterPro" id="IPR032710">
    <property type="entry name" value="NTF2-like_dom_sf"/>
</dbReference>
<dbReference type="CDD" id="cd00531">
    <property type="entry name" value="NTF2_like"/>
    <property type="match status" value="1"/>
</dbReference>
<reference evidence="2 3" key="1">
    <citation type="journal article" date="2018" name="IMA Fungus">
        <title>IMA Genome-F 9: Draft genome sequence of Annulohypoxylon stygium, Aspergillus mulundensis, Berkeleyomyces basicola (syn. Thielaviopsis basicola), Ceratocystis smalleyi, two Cercospora beticola strains, Coleophoma cylindrospora, Fusarium fracticaudum, Phialophora cf. hyalina, and Morchella septimelata.</title>
        <authorList>
            <person name="Wingfield B.D."/>
            <person name="Bills G.F."/>
            <person name="Dong Y."/>
            <person name="Huang W."/>
            <person name="Nel W.J."/>
            <person name="Swalarsk-Parry B.S."/>
            <person name="Vaghefi N."/>
            <person name="Wilken P.M."/>
            <person name="An Z."/>
            <person name="de Beer Z.W."/>
            <person name="De Vos L."/>
            <person name="Chen L."/>
            <person name="Duong T.A."/>
            <person name="Gao Y."/>
            <person name="Hammerbacher A."/>
            <person name="Kikkert J.R."/>
            <person name="Li Y."/>
            <person name="Li H."/>
            <person name="Li K."/>
            <person name="Li Q."/>
            <person name="Liu X."/>
            <person name="Ma X."/>
            <person name="Naidoo K."/>
            <person name="Pethybridge S.J."/>
            <person name="Sun J."/>
            <person name="Steenkamp E.T."/>
            <person name="van der Nest M.A."/>
            <person name="van Wyk S."/>
            <person name="Wingfield M.J."/>
            <person name="Xiong C."/>
            <person name="Yue Q."/>
            <person name="Zhang X."/>
        </authorList>
    </citation>
    <scope>NUCLEOTIDE SEQUENCE [LARGE SCALE GENOMIC DNA]</scope>
    <source>
        <strain evidence="2 3">BP 5553</strain>
    </source>
</reference>
<accession>A0A370U0M2</accession>
<organism evidence="2 3">
    <name type="scientific">Venustampulla echinocandica</name>
    <dbReference type="NCBI Taxonomy" id="2656787"/>
    <lineage>
        <taxon>Eukaryota</taxon>
        <taxon>Fungi</taxon>
        <taxon>Dikarya</taxon>
        <taxon>Ascomycota</taxon>
        <taxon>Pezizomycotina</taxon>
        <taxon>Leotiomycetes</taxon>
        <taxon>Helotiales</taxon>
        <taxon>Pleuroascaceae</taxon>
        <taxon>Venustampulla</taxon>
    </lineage>
</organism>
<dbReference type="EMBL" id="NPIC01000001">
    <property type="protein sequence ID" value="RDL41317.1"/>
    <property type="molecule type" value="Genomic_DNA"/>
</dbReference>
<gene>
    <name evidence="2" type="ORF">BP5553_01296</name>
</gene>
<comment type="caution">
    <text evidence="2">The sequence shown here is derived from an EMBL/GenBank/DDBJ whole genome shotgun (WGS) entry which is preliminary data.</text>
</comment>
<dbReference type="Pfam" id="PF13577">
    <property type="entry name" value="SnoaL_4"/>
    <property type="match status" value="1"/>
</dbReference>